<sequence length="84" mass="9358">MSSLFENVVGIINSYKNSQGDVSTICVYWMLLGWTELDAMNVDHENDNLEVTDRTSYKLNVVACRLTNKSAKNIASQMAHTSLG</sequence>
<dbReference type="EMBL" id="FO818638">
    <property type="protein sequence ID" value="CDM92231.1"/>
    <property type="molecule type" value="Genomic_DNA"/>
</dbReference>
<proteinExistence type="predicted"/>
<name>A0A0B6XFW3_XENBV</name>
<dbReference type="KEGG" id="xbv:XBW1_mp0112"/>
<protein>
    <submittedName>
        <fullName evidence="1">Uncharacterized protein</fullName>
    </submittedName>
</protein>
<accession>A0A0B6XFW3</accession>
<evidence type="ECO:0000313" key="2">
    <source>
        <dbReference type="Proteomes" id="UP000032930"/>
    </source>
</evidence>
<dbReference type="Proteomes" id="UP000032930">
    <property type="component" value="Plasmid megaplasmid"/>
</dbReference>
<organism evidence="1 2">
    <name type="scientific">Xenorhabdus bovienii</name>
    <name type="common">Xenorhabdus nematophila subsp. bovienii</name>
    <dbReference type="NCBI Taxonomy" id="40576"/>
    <lineage>
        <taxon>Bacteria</taxon>
        <taxon>Pseudomonadati</taxon>
        <taxon>Pseudomonadota</taxon>
        <taxon>Gammaproteobacteria</taxon>
        <taxon>Enterobacterales</taxon>
        <taxon>Morganellaceae</taxon>
        <taxon>Xenorhabdus</taxon>
    </lineage>
</organism>
<gene>
    <name evidence="1" type="ORF">XBW1_mp0112</name>
</gene>
<reference evidence="1 2" key="1">
    <citation type="submission" date="2014-02" db="EMBL/GenBank/DDBJ databases">
        <authorList>
            <person name="Genoscope - CEA"/>
        </authorList>
    </citation>
    <scope>NUCLEOTIDE SEQUENCE [LARGE SCALE GENOMIC DNA]</scope>
    <source>
        <strain evidence="1 2">CS03</strain>
        <plasmid evidence="2">Plasmid</plasmid>
    </source>
</reference>
<evidence type="ECO:0000313" key="1">
    <source>
        <dbReference type="EMBL" id="CDM92231.1"/>
    </source>
</evidence>
<dbReference type="AlphaFoldDB" id="A0A0B6XFW3"/>